<feature type="domain" description="F-box" evidence="2">
    <location>
        <begin position="147"/>
        <end position="196"/>
    </location>
</feature>
<feature type="region of interest" description="Disordered" evidence="1">
    <location>
        <begin position="272"/>
        <end position="295"/>
    </location>
</feature>
<comment type="caution">
    <text evidence="3">The sequence shown here is derived from an EMBL/GenBank/DDBJ whole genome shotgun (WGS) entry which is preliminary data.</text>
</comment>
<dbReference type="AlphaFoldDB" id="A0A835E6T9"/>
<dbReference type="InterPro" id="IPR036047">
    <property type="entry name" value="F-box-like_dom_sf"/>
</dbReference>
<dbReference type="PROSITE" id="PS50181">
    <property type="entry name" value="FBOX"/>
    <property type="match status" value="1"/>
</dbReference>
<evidence type="ECO:0000256" key="1">
    <source>
        <dbReference type="SAM" id="MobiDB-lite"/>
    </source>
</evidence>
<reference evidence="3" key="1">
    <citation type="submission" date="2020-07" db="EMBL/GenBank/DDBJ databases">
        <title>Genome sequence and genetic diversity analysis of an under-domesticated orphan crop, white fonio (Digitaria exilis).</title>
        <authorList>
            <person name="Bennetzen J.L."/>
            <person name="Chen S."/>
            <person name="Ma X."/>
            <person name="Wang X."/>
            <person name="Yssel A.E.J."/>
            <person name="Chaluvadi S.R."/>
            <person name="Johnson M."/>
            <person name="Gangashetty P."/>
            <person name="Hamidou F."/>
            <person name="Sanogo M.D."/>
            <person name="Zwaenepoel A."/>
            <person name="Wallace J."/>
            <person name="Van De Peer Y."/>
            <person name="Van Deynze A."/>
        </authorList>
    </citation>
    <scope>NUCLEOTIDE SEQUENCE</scope>
    <source>
        <tissue evidence="3">Leaves</tissue>
    </source>
</reference>
<keyword evidence="4" id="KW-1185">Reference proteome</keyword>
<proteinExistence type="predicted"/>
<dbReference type="InterPro" id="IPR001810">
    <property type="entry name" value="F-box_dom"/>
</dbReference>
<accession>A0A835E6T9</accession>
<organism evidence="3 4">
    <name type="scientific">Digitaria exilis</name>
    <dbReference type="NCBI Taxonomy" id="1010633"/>
    <lineage>
        <taxon>Eukaryota</taxon>
        <taxon>Viridiplantae</taxon>
        <taxon>Streptophyta</taxon>
        <taxon>Embryophyta</taxon>
        <taxon>Tracheophyta</taxon>
        <taxon>Spermatophyta</taxon>
        <taxon>Magnoliopsida</taxon>
        <taxon>Liliopsida</taxon>
        <taxon>Poales</taxon>
        <taxon>Poaceae</taxon>
        <taxon>PACMAD clade</taxon>
        <taxon>Panicoideae</taxon>
        <taxon>Panicodae</taxon>
        <taxon>Paniceae</taxon>
        <taxon>Anthephorinae</taxon>
        <taxon>Digitaria</taxon>
    </lineage>
</organism>
<sequence>MASLLNKFVDPNQWEAEDMVGRLGMLLHAAFLFAGFQPYGASPPNWLCLSRQYIAPELTRRKRADAVVLMLGVRKQRRDAALLVFLVANGDMKNIYNEILDVAVISPRLSGSFKAAELWGSRVCRTLGNGVCWGLLDELCRKNSLPLTSFMSLPDDLKIAILKRLTDGKDLARVECVSAQLRLLVAERHGELWKTLCWWHCRSHVPVPSVVEVRSWKDRYMASRRRSYVPSISTHIRCWDLISASRSFLESEKDHQQQQEHQKEQCTVATRAERKGNHRRQVARNDDYVKRRRGVGAIHSPSSRYRWNHR</sequence>
<dbReference type="Pfam" id="PF12937">
    <property type="entry name" value="F-box-like"/>
    <property type="match status" value="1"/>
</dbReference>
<dbReference type="PANTHER" id="PTHR34791">
    <property type="entry name" value="OS02G0272100 PROTEIN"/>
    <property type="match status" value="1"/>
</dbReference>
<protein>
    <recommendedName>
        <fullName evidence="2">F-box domain-containing protein</fullName>
    </recommendedName>
</protein>
<dbReference type="Gene3D" id="1.20.1280.50">
    <property type="match status" value="1"/>
</dbReference>
<dbReference type="PANTHER" id="PTHR34791:SF4">
    <property type="entry name" value="F-BOX DOMAIN CONTAINING PROTEIN"/>
    <property type="match status" value="1"/>
</dbReference>
<gene>
    <name evidence="3" type="ORF">HU200_054704</name>
</gene>
<dbReference type="SUPFAM" id="SSF81383">
    <property type="entry name" value="F-box domain"/>
    <property type="match status" value="1"/>
</dbReference>
<evidence type="ECO:0000259" key="2">
    <source>
        <dbReference type="PROSITE" id="PS50181"/>
    </source>
</evidence>
<dbReference type="Proteomes" id="UP000636709">
    <property type="component" value="Unassembled WGS sequence"/>
</dbReference>
<name>A0A835E6T9_9POAL</name>
<dbReference type="EMBL" id="JACEFO010002349">
    <property type="protein sequence ID" value="KAF8664524.1"/>
    <property type="molecule type" value="Genomic_DNA"/>
</dbReference>
<evidence type="ECO:0000313" key="3">
    <source>
        <dbReference type="EMBL" id="KAF8664524.1"/>
    </source>
</evidence>
<dbReference type="OrthoDB" id="101791at2759"/>
<evidence type="ECO:0000313" key="4">
    <source>
        <dbReference type="Proteomes" id="UP000636709"/>
    </source>
</evidence>